<dbReference type="Pfam" id="PF01243">
    <property type="entry name" value="PNPOx_N"/>
    <property type="match status" value="1"/>
</dbReference>
<gene>
    <name evidence="3" type="ORF">C8D89_1322</name>
</gene>
<dbReference type="EMBL" id="QEKW01000032">
    <property type="protein sequence ID" value="PVY96161.1"/>
    <property type="molecule type" value="Genomic_DNA"/>
</dbReference>
<protein>
    <submittedName>
        <fullName evidence="3">PPOX class probable F420-dependent enzyme</fullName>
    </submittedName>
</protein>
<proteinExistence type="predicted"/>
<keyword evidence="4" id="KW-1185">Reference proteome</keyword>
<organism evidence="3 4">
    <name type="scientific">Actinomycetospora cinnamomea</name>
    <dbReference type="NCBI Taxonomy" id="663609"/>
    <lineage>
        <taxon>Bacteria</taxon>
        <taxon>Bacillati</taxon>
        <taxon>Actinomycetota</taxon>
        <taxon>Actinomycetes</taxon>
        <taxon>Pseudonocardiales</taxon>
        <taxon>Pseudonocardiaceae</taxon>
        <taxon>Actinomycetospora</taxon>
    </lineage>
</organism>
<dbReference type="SUPFAM" id="SSF50475">
    <property type="entry name" value="FMN-binding split barrel"/>
    <property type="match status" value="1"/>
</dbReference>
<feature type="domain" description="Pyridoxamine 5'-phosphate oxidase N-terminal" evidence="2">
    <location>
        <begin position="6"/>
        <end position="129"/>
    </location>
</feature>
<dbReference type="InterPro" id="IPR052019">
    <property type="entry name" value="F420H2_bilvrd_red/Heme_oxyg"/>
</dbReference>
<evidence type="ECO:0000313" key="4">
    <source>
        <dbReference type="Proteomes" id="UP000245639"/>
    </source>
</evidence>
<accession>A0A2U1E895</accession>
<dbReference type="Proteomes" id="UP000245639">
    <property type="component" value="Unassembled WGS sequence"/>
</dbReference>
<keyword evidence="1" id="KW-0560">Oxidoreductase</keyword>
<dbReference type="GO" id="GO:0005829">
    <property type="term" value="C:cytosol"/>
    <property type="evidence" value="ECO:0007669"/>
    <property type="project" value="TreeGrafter"/>
</dbReference>
<dbReference type="GO" id="GO:0016627">
    <property type="term" value="F:oxidoreductase activity, acting on the CH-CH group of donors"/>
    <property type="evidence" value="ECO:0007669"/>
    <property type="project" value="TreeGrafter"/>
</dbReference>
<dbReference type="PANTHER" id="PTHR35176:SF6">
    <property type="entry name" value="HEME OXYGENASE HI_0854-RELATED"/>
    <property type="match status" value="1"/>
</dbReference>
<dbReference type="RefSeq" id="WP_116711413.1">
    <property type="nucleotide sequence ID" value="NZ_QEKW01000032.1"/>
</dbReference>
<comment type="caution">
    <text evidence="3">The sequence shown here is derived from an EMBL/GenBank/DDBJ whole genome shotgun (WGS) entry which is preliminary data.</text>
</comment>
<dbReference type="OrthoDB" id="162914at2"/>
<sequence>MPKPPLPDDVQDLLRKPNPSVITSIRQDGQPVSVPTWYLWDDGRVLVNMDAQRKRVEYLRHDPRVSISVLSEDDWYTHVSMQGRVVEWVDDTDLADIDRCAKHYTGKPYPIRDRARVTAWIEVDRWHGWGAVKASDVPDNAG</sequence>
<dbReference type="GO" id="GO:0070967">
    <property type="term" value="F:coenzyme F420 binding"/>
    <property type="evidence" value="ECO:0007669"/>
    <property type="project" value="TreeGrafter"/>
</dbReference>
<name>A0A2U1E895_9PSEU</name>
<dbReference type="InterPro" id="IPR012349">
    <property type="entry name" value="Split_barrel_FMN-bd"/>
</dbReference>
<reference evidence="3 4" key="1">
    <citation type="submission" date="2018-04" db="EMBL/GenBank/DDBJ databases">
        <title>Genomic Encyclopedia of Type Strains, Phase IV (KMG-IV): sequencing the most valuable type-strain genomes for metagenomic binning, comparative biology and taxonomic classification.</title>
        <authorList>
            <person name="Goeker M."/>
        </authorList>
    </citation>
    <scope>NUCLEOTIDE SEQUENCE [LARGE SCALE GENOMIC DNA]</scope>
    <source>
        <strain evidence="3 4">DSM 45771</strain>
    </source>
</reference>
<dbReference type="InterPro" id="IPR011576">
    <property type="entry name" value="Pyridox_Oxase_N"/>
</dbReference>
<evidence type="ECO:0000256" key="1">
    <source>
        <dbReference type="ARBA" id="ARBA00023002"/>
    </source>
</evidence>
<evidence type="ECO:0000259" key="2">
    <source>
        <dbReference type="Pfam" id="PF01243"/>
    </source>
</evidence>
<evidence type="ECO:0000313" key="3">
    <source>
        <dbReference type="EMBL" id="PVY96161.1"/>
    </source>
</evidence>
<dbReference type="Gene3D" id="2.30.110.10">
    <property type="entry name" value="Electron Transport, Fmn-binding Protein, Chain A"/>
    <property type="match status" value="1"/>
</dbReference>
<dbReference type="AlphaFoldDB" id="A0A2U1E895"/>
<dbReference type="PANTHER" id="PTHR35176">
    <property type="entry name" value="HEME OXYGENASE HI_0854-RELATED"/>
    <property type="match status" value="1"/>
</dbReference>
<dbReference type="NCBIfam" id="TIGR03618">
    <property type="entry name" value="Rv1155_F420"/>
    <property type="match status" value="1"/>
</dbReference>
<dbReference type="InterPro" id="IPR019920">
    <property type="entry name" value="F420-binding_dom_put"/>
</dbReference>